<dbReference type="PaxDb" id="39947-A0A0P0X0A5"/>
<evidence type="ECO:0000313" key="3">
    <source>
        <dbReference type="EMBL" id="BAS99251.1"/>
    </source>
</evidence>
<dbReference type="AlphaFoldDB" id="A0A0P0X0A5"/>
<reference evidence="3 4" key="2">
    <citation type="journal article" date="2013" name="Plant Cell Physiol.">
        <title>Rice Annotation Project Database (RAP-DB): an integrative and interactive database for rice genomics.</title>
        <authorList>
            <person name="Sakai H."/>
            <person name="Lee S.S."/>
            <person name="Tanaka T."/>
            <person name="Numa H."/>
            <person name="Kim J."/>
            <person name="Kawahara Y."/>
            <person name="Wakimoto H."/>
            <person name="Yang C.C."/>
            <person name="Iwamoto M."/>
            <person name="Abe T."/>
            <person name="Yamada Y."/>
            <person name="Muto A."/>
            <person name="Inokuchi H."/>
            <person name="Ikemura T."/>
            <person name="Matsumoto T."/>
            <person name="Sasaki T."/>
            <person name="Itoh T."/>
        </authorList>
    </citation>
    <scope>NUCLEOTIDE SEQUENCE [LARGE SCALE GENOMIC DNA]</scope>
    <source>
        <strain evidence="4">cv. Nipponbare</strain>
    </source>
</reference>
<feature type="chain" id="PRO_5006056928" evidence="2">
    <location>
        <begin position="18"/>
        <end position="177"/>
    </location>
</feature>
<evidence type="ECO:0000256" key="2">
    <source>
        <dbReference type="SAM" id="SignalP"/>
    </source>
</evidence>
<dbReference type="EMBL" id="AP014962">
    <property type="protein sequence ID" value="BAS99251.1"/>
    <property type="molecule type" value="Genomic_DNA"/>
</dbReference>
<reference evidence="3 4" key="3">
    <citation type="journal article" date="2013" name="Rice">
        <title>Improvement of the Oryza sativa Nipponbare reference genome using next generation sequence and optical map data.</title>
        <authorList>
            <person name="Kawahara Y."/>
            <person name="de la Bastide M."/>
            <person name="Hamilton J.P."/>
            <person name="Kanamori H."/>
            <person name="McCombie W.R."/>
            <person name="Ouyang S."/>
            <person name="Schwartz D.C."/>
            <person name="Tanaka T."/>
            <person name="Wu J."/>
            <person name="Zhou S."/>
            <person name="Childs K.L."/>
            <person name="Davidson R.M."/>
            <person name="Lin H."/>
            <person name="Quesada-Ocampo L."/>
            <person name="Vaillancourt B."/>
            <person name="Sakai H."/>
            <person name="Lee S.S."/>
            <person name="Kim J."/>
            <person name="Numa H."/>
            <person name="Itoh T."/>
            <person name="Buell C.R."/>
            <person name="Matsumoto T."/>
        </authorList>
    </citation>
    <scope>NUCLEOTIDE SEQUENCE [LARGE SCALE GENOMIC DNA]</scope>
    <source>
        <strain evidence="4">cv. Nipponbare</strain>
    </source>
</reference>
<proteinExistence type="predicted"/>
<accession>A0A0P0X0A5</accession>
<name>A0A0P0X0A5_ORYSJ</name>
<protein>
    <submittedName>
        <fullName evidence="3">Os06g0693050 protein</fullName>
    </submittedName>
</protein>
<feature type="region of interest" description="Disordered" evidence="1">
    <location>
        <begin position="56"/>
        <end position="100"/>
    </location>
</feature>
<sequence>MTFIGIRLNLVTLFARPAPAPSPRCMPSHGGGGLTRGTCSSGLWCHPCSSTRRPGSGATELVPPHAPSQPLWTRQWTGGATRSPWTLRPTPETETRQCRASQWRRAGEAWRQERTSRVETVRRKRRRSGMRMEGCLAAAPNRRERVAGYGGSVELASPHPRDHDRSAFPNDDAVADT</sequence>
<evidence type="ECO:0000313" key="4">
    <source>
        <dbReference type="Proteomes" id="UP000059680"/>
    </source>
</evidence>
<evidence type="ECO:0000256" key="1">
    <source>
        <dbReference type="SAM" id="MobiDB-lite"/>
    </source>
</evidence>
<dbReference type="Proteomes" id="UP000059680">
    <property type="component" value="Chromosome 6"/>
</dbReference>
<keyword evidence="2" id="KW-0732">Signal</keyword>
<dbReference type="InParanoid" id="A0A0P0X0A5"/>
<feature type="region of interest" description="Disordered" evidence="1">
    <location>
        <begin position="139"/>
        <end position="177"/>
    </location>
</feature>
<organism evidence="3 4">
    <name type="scientific">Oryza sativa subsp. japonica</name>
    <name type="common">Rice</name>
    <dbReference type="NCBI Taxonomy" id="39947"/>
    <lineage>
        <taxon>Eukaryota</taxon>
        <taxon>Viridiplantae</taxon>
        <taxon>Streptophyta</taxon>
        <taxon>Embryophyta</taxon>
        <taxon>Tracheophyta</taxon>
        <taxon>Spermatophyta</taxon>
        <taxon>Magnoliopsida</taxon>
        <taxon>Liliopsida</taxon>
        <taxon>Poales</taxon>
        <taxon>Poaceae</taxon>
        <taxon>BOP clade</taxon>
        <taxon>Oryzoideae</taxon>
        <taxon>Oryzeae</taxon>
        <taxon>Oryzinae</taxon>
        <taxon>Oryza</taxon>
        <taxon>Oryza sativa</taxon>
    </lineage>
</organism>
<keyword evidence="4" id="KW-1185">Reference proteome</keyword>
<feature type="signal peptide" evidence="2">
    <location>
        <begin position="1"/>
        <end position="17"/>
    </location>
</feature>
<feature type="compositionally biased region" description="Polar residues" evidence="1">
    <location>
        <begin position="70"/>
        <end position="84"/>
    </location>
</feature>
<gene>
    <name evidence="3" type="ordered locus">Os06g0693050</name>
    <name evidence="3" type="ORF">OSNPB_060693050</name>
</gene>
<reference evidence="4" key="1">
    <citation type="journal article" date="2005" name="Nature">
        <title>The map-based sequence of the rice genome.</title>
        <authorList>
            <consortium name="International rice genome sequencing project (IRGSP)"/>
            <person name="Matsumoto T."/>
            <person name="Wu J."/>
            <person name="Kanamori H."/>
            <person name="Katayose Y."/>
            <person name="Fujisawa M."/>
            <person name="Namiki N."/>
            <person name="Mizuno H."/>
            <person name="Yamamoto K."/>
            <person name="Antonio B.A."/>
            <person name="Baba T."/>
            <person name="Sakata K."/>
            <person name="Nagamura Y."/>
            <person name="Aoki H."/>
            <person name="Arikawa K."/>
            <person name="Arita K."/>
            <person name="Bito T."/>
            <person name="Chiden Y."/>
            <person name="Fujitsuka N."/>
            <person name="Fukunaka R."/>
            <person name="Hamada M."/>
            <person name="Harada C."/>
            <person name="Hayashi A."/>
            <person name="Hijishita S."/>
            <person name="Honda M."/>
            <person name="Hosokawa S."/>
            <person name="Ichikawa Y."/>
            <person name="Idonuma A."/>
            <person name="Iijima M."/>
            <person name="Ikeda M."/>
            <person name="Ikeno M."/>
            <person name="Ito K."/>
            <person name="Ito S."/>
            <person name="Ito T."/>
            <person name="Ito Y."/>
            <person name="Ito Y."/>
            <person name="Iwabuchi A."/>
            <person name="Kamiya K."/>
            <person name="Karasawa W."/>
            <person name="Kurita K."/>
            <person name="Katagiri S."/>
            <person name="Kikuta A."/>
            <person name="Kobayashi H."/>
            <person name="Kobayashi N."/>
            <person name="Machita K."/>
            <person name="Maehara T."/>
            <person name="Masukawa M."/>
            <person name="Mizubayashi T."/>
            <person name="Mukai Y."/>
            <person name="Nagasaki H."/>
            <person name="Nagata Y."/>
            <person name="Naito S."/>
            <person name="Nakashima M."/>
            <person name="Nakama Y."/>
            <person name="Nakamichi Y."/>
            <person name="Nakamura M."/>
            <person name="Meguro A."/>
            <person name="Negishi M."/>
            <person name="Ohta I."/>
            <person name="Ohta T."/>
            <person name="Okamoto M."/>
            <person name="Ono N."/>
            <person name="Saji S."/>
            <person name="Sakaguchi M."/>
            <person name="Sakai K."/>
            <person name="Shibata M."/>
            <person name="Shimokawa T."/>
            <person name="Song J."/>
            <person name="Takazaki Y."/>
            <person name="Terasawa K."/>
            <person name="Tsugane M."/>
            <person name="Tsuji K."/>
            <person name="Ueda S."/>
            <person name="Waki K."/>
            <person name="Yamagata H."/>
            <person name="Yamamoto M."/>
            <person name="Yamamoto S."/>
            <person name="Yamane H."/>
            <person name="Yoshiki S."/>
            <person name="Yoshihara R."/>
            <person name="Yukawa K."/>
            <person name="Zhong H."/>
            <person name="Yano M."/>
            <person name="Yuan Q."/>
            <person name="Ouyang S."/>
            <person name="Liu J."/>
            <person name="Jones K.M."/>
            <person name="Gansberger K."/>
            <person name="Moffat K."/>
            <person name="Hill J."/>
            <person name="Bera J."/>
            <person name="Fadrosh D."/>
            <person name="Jin S."/>
            <person name="Johri S."/>
            <person name="Kim M."/>
            <person name="Overton L."/>
            <person name="Reardon M."/>
            <person name="Tsitrin T."/>
            <person name="Vuong H."/>
            <person name="Weaver B."/>
            <person name="Ciecko A."/>
            <person name="Tallon L."/>
            <person name="Jackson J."/>
            <person name="Pai G."/>
            <person name="Aken S.V."/>
            <person name="Utterback T."/>
            <person name="Reidmuller S."/>
            <person name="Feldblyum T."/>
            <person name="Hsiao J."/>
            <person name="Zismann V."/>
            <person name="Iobst S."/>
            <person name="de Vazeille A.R."/>
            <person name="Buell C.R."/>
            <person name="Ying K."/>
            <person name="Li Y."/>
            <person name="Lu T."/>
            <person name="Huang Y."/>
            <person name="Zhao Q."/>
            <person name="Feng Q."/>
            <person name="Zhang L."/>
            <person name="Zhu J."/>
            <person name="Weng Q."/>
            <person name="Mu J."/>
            <person name="Lu Y."/>
            <person name="Fan D."/>
            <person name="Liu Y."/>
            <person name="Guan J."/>
            <person name="Zhang Y."/>
            <person name="Yu S."/>
            <person name="Liu X."/>
            <person name="Zhang Y."/>
            <person name="Hong G."/>
            <person name="Han B."/>
            <person name="Choisne N."/>
            <person name="Demange N."/>
            <person name="Orjeda G."/>
            <person name="Samain S."/>
            <person name="Cattolico L."/>
            <person name="Pelletier E."/>
            <person name="Couloux A."/>
            <person name="Segurens B."/>
            <person name="Wincker P."/>
            <person name="D'Hont A."/>
            <person name="Scarpelli C."/>
            <person name="Weissenbach J."/>
            <person name="Salanoubat M."/>
            <person name="Quetier F."/>
            <person name="Yu Y."/>
            <person name="Kim H.R."/>
            <person name="Rambo T."/>
            <person name="Currie J."/>
            <person name="Collura K."/>
            <person name="Luo M."/>
            <person name="Yang T."/>
            <person name="Ammiraju J.S.S."/>
            <person name="Engler F."/>
            <person name="Soderlund C."/>
            <person name="Wing R.A."/>
            <person name="Palmer L.E."/>
            <person name="de la Bastide M."/>
            <person name="Spiegel L."/>
            <person name="Nascimento L."/>
            <person name="Zutavern T."/>
            <person name="O'Shaughnessy A."/>
            <person name="Dike S."/>
            <person name="Dedhia N."/>
            <person name="Preston R."/>
            <person name="Balija V."/>
            <person name="McCombie W.R."/>
            <person name="Chow T."/>
            <person name="Chen H."/>
            <person name="Chung M."/>
            <person name="Chen C."/>
            <person name="Shaw J."/>
            <person name="Wu H."/>
            <person name="Hsiao K."/>
            <person name="Chao Y."/>
            <person name="Chu M."/>
            <person name="Cheng C."/>
            <person name="Hour A."/>
            <person name="Lee P."/>
            <person name="Lin S."/>
            <person name="Lin Y."/>
            <person name="Liou J."/>
            <person name="Liu S."/>
            <person name="Hsing Y."/>
            <person name="Raghuvanshi S."/>
            <person name="Mohanty A."/>
            <person name="Bharti A.K."/>
            <person name="Gaur A."/>
            <person name="Gupta V."/>
            <person name="Kumar D."/>
            <person name="Ravi V."/>
            <person name="Vij S."/>
            <person name="Kapur A."/>
            <person name="Khurana P."/>
            <person name="Khurana P."/>
            <person name="Khurana J.P."/>
            <person name="Tyagi A.K."/>
            <person name="Gaikwad K."/>
            <person name="Singh A."/>
            <person name="Dalal V."/>
            <person name="Srivastava S."/>
            <person name="Dixit A."/>
            <person name="Pal A.K."/>
            <person name="Ghazi I.A."/>
            <person name="Yadav M."/>
            <person name="Pandit A."/>
            <person name="Bhargava A."/>
            <person name="Sureshbabu K."/>
            <person name="Batra K."/>
            <person name="Sharma T.R."/>
            <person name="Mohapatra T."/>
            <person name="Singh N.K."/>
            <person name="Messing J."/>
            <person name="Nelson A.B."/>
            <person name="Fuks G."/>
            <person name="Kavchok S."/>
            <person name="Keizer G."/>
            <person name="Linton E."/>
            <person name="Llaca V."/>
            <person name="Song R."/>
            <person name="Tanyolac B."/>
            <person name="Young S."/>
            <person name="Ho-Il K."/>
            <person name="Hahn J.H."/>
            <person name="Sangsakoo G."/>
            <person name="Vanavichit A."/>
            <person name="de Mattos Luiz.A.T."/>
            <person name="Zimmer P.D."/>
            <person name="Malone G."/>
            <person name="Dellagostin O."/>
            <person name="de Oliveira A.C."/>
            <person name="Bevan M."/>
            <person name="Bancroft I."/>
            <person name="Minx P."/>
            <person name="Cordum H."/>
            <person name="Wilson R."/>
            <person name="Cheng Z."/>
            <person name="Jin W."/>
            <person name="Jiang J."/>
            <person name="Leong S.A."/>
            <person name="Iwama H."/>
            <person name="Gojobori T."/>
            <person name="Itoh T."/>
            <person name="Niimura Y."/>
            <person name="Fujii Y."/>
            <person name="Habara T."/>
            <person name="Sakai H."/>
            <person name="Sato Y."/>
            <person name="Wilson G."/>
            <person name="Kumar K."/>
            <person name="McCouch S."/>
            <person name="Juretic N."/>
            <person name="Hoen D."/>
            <person name="Wright S."/>
            <person name="Bruskiewich R."/>
            <person name="Bureau T."/>
            <person name="Miyao A."/>
            <person name="Hirochika H."/>
            <person name="Nishikawa T."/>
            <person name="Kadowaki K."/>
            <person name="Sugiura M."/>
            <person name="Burr B."/>
            <person name="Sasaki T."/>
        </authorList>
    </citation>
    <scope>NUCLEOTIDE SEQUENCE [LARGE SCALE GENOMIC DNA]</scope>
    <source>
        <strain evidence="4">cv. Nipponbare</strain>
    </source>
</reference>